<proteinExistence type="predicted"/>
<feature type="domain" description="PRANC" evidence="1">
    <location>
        <begin position="371"/>
        <end position="461"/>
    </location>
</feature>
<dbReference type="InterPro" id="IPR002110">
    <property type="entry name" value="Ankyrin_rpt"/>
</dbReference>
<dbReference type="InterPro" id="IPR036770">
    <property type="entry name" value="Ankyrin_rpt-contain_sf"/>
</dbReference>
<dbReference type="SMART" id="SM00248">
    <property type="entry name" value="ANK"/>
    <property type="match status" value="5"/>
</dbReference>
<organismHost>
    <name type="scientific">Homo sapiens</name>
    <name type="common">Human</name>
    <dbReference type="NCBI Taxonomy" id="9606"/>
</organismHost>
<dbReference type="Proteomes" id="UP000008596">
    <property type="component" value="Segment"/>
</dbReference>
<protein>
    <submittedName>
        <fullName evidence="2">148R</fullName>
    </submittedName>
</protein>
<evidence type="ECO:0000259" key="1">
    <source>
        <dbReference type="Pfam" id="PF09372"/>
    </source>
</evidence>
<name>Q6TUM6_YMTV5</name>
<organismHost>
    <name type="scientific">Macaca</name>
    <name type="common">macaques</name>
    <dbReference type="NCBI Taxonomy" id="9539"/>
</organismHost>
<evidence type="ECO:0000313" key="2">
    <source>
        <dbReference type="EMBL" id="AAR07500.1"/>
    </source>
</evidence>
<dbReference type="Gene3D" id="1.25.40.20">
    <property type="entry name" value="Ankyrin repeat-containing domain"/>
    <property type="match status" value="1"/>
</dbReference>
<dbReference type="GeneID" id="2943684"/>
<organism evidence="2 3">
    <name type="scientific">Yaba monkey tumor virus (strain VR587)</name>
    <name type="common">YMTV</name>
    <dbReference type="NCBI Taxonomy" id="928314"/>
    <lineage>
        <taxon>Viruses</taxon>
        <taxon>Varidnaviria</taxon>
        <taxon>Bamfordvirae</taxon>
        <taxon>Nucleocytoviricota</taxon>
        <taxon>Pokkesviricetes</taxon>
        <taxon>Chitovirales</taxon>
        <taxon>Poxviridae</taxon>
        <taxon>Chordopoxvirinae</taxon>
        <taxon>Yatapoxvirus</taxon>
        <taxon>Yatapoxvirus yabapox</taxon>
        <taxon>Yaba monkey tumor virus</taxon>
    </lineage>
</organism>
<dbReference type="Pfam" id="PF09372">
    <property type="entry name" value="PRANC"/>
    <property type="match status" value="1"/>
</dbReference>
<reference evidence="2 3" key="1">
    <citation type="journal article" date="1995" name="J. Gen. Virol.">
        <title>Identification and characterization of the thymidine kinase gene of Yaba virus.</title>
        <authorList>
            <person name="Amano H."/>
            <person name="Ueda Y."/>
            <person name="Miyamura T."/>
        </authorList>
    </citation>
    <scope>NUCLEOTIDE SEQUENCE [LARGE SCALE GENOMIC DNA]</scope>
    <source>
        <strain evidence="3">VR587</strain>
    </source>
</reference>
<dbReference type="KEGG" id="vg:2943684"/>
<dbReference type="SMR" id="Q6TUM6"/>
<keyword evidence="3" id="KW-1185">Reference proteome</keyword>
<organismHost>
    <name type="scientific">Erythrocebus patas</name>
    <name type="common">Red guenon</name>
    <name type="synonym">Cercopithecus patas</name>
    <dbReference type="NCBI Taxonomy" id="9538"/>
</organismHost>
<dbReference type="EMBL" id="AY386371">
    <property type="protein sequence ID" value="AAR07500.1"/>
    <property type="molecule type" value="Genomic_DNA"/>
</dbReference>
<accession>Q6TUM6</accession>
<sequence>MTDLCNGVKNILIESFFKRMIMYDSNYIFIIKNYIRKKSSGESFSKELFSCILCYLLKYFKQRDIDDVEDIFNIMVKLGIDINKKTSSGDLPIFCLLENKNINVINLLKLMIEKKVNLLEKNKCGFNTIQVHLSTPNINKKVINILLKEGVGLNDSKNLEWYNALHCYLVNNITNVNIGMVNFLISKGCEITSNCKNNDFVLFNIIKLFIKKNKRILKKNTIKVFNFLIKNSDVNKTNLLGYSFLNFASYFDNNCAFRHLLNLGYSVDVITSTNETCATLAFVNENVIIVNMFLKKQPNFKTMDATFFQFENYIKHYNLLTSKKILIIKNCIAYSIIKMYELKYKLIFNLFKDFIVDCKNDALVINNLIGSNVNAYNFVYGNLKIHYSYFKNIILKKRLTVYGKVIVKKVKKYKCMYNKRLKLVEIISKKCERDSLWNTVPNEIKLKIISKLSDDEINNIISCVKLKNKTIQCKQVVTMDGVI</sequence>
<reference evidence="2 3" key="2">
    <citation type="journal article" date="2003" name="J. Virol.">
        <title>Complete genomic sequence and comparative analysis of the tumorigenic poxvirus Yaba monkey tumor virus.</title>
        <authorList>
            <person name="Brunetti C.R."/>
            <person name="Amano H."/>
            <person name="Ueda Y."/>
            <person name="Qin J."/>
            <person name="Miyamura T."/>
            <person name="Suzuki T."/>
            <person name="Li X."/>
            <person name="Barrett J.W."/>
            <person name="McFadden G."/>
        </authorList>
    </citation>
    <scope>NUCLEOTIDE SEQUENCE [LARGE SCALE GENOMIC DNA]</scope>
    <source>
        <strain evidence="3">VR587</strain>
    </source>
</reference>
<reference evidence="2 3" key="3">
    <citation type="journal article" date="2003" name="Proc. Natl. Acad. Sci. U.S.A.">
        <title>A secreted high-affinity inhibitor of human TNF from Tanapox virus.</title>
        <authorList>
            <person name="Brunetti C.R."/>
            <person name="Paulose-Murphy M."/>
            <person name="Singh R."/>
            <person name="Qin J."/>
            <person name="Barrett J.W."/>
            <person name="Tardivel A."/>
            <person name="Schneider P."/>
            <person name="Essani K."/>
            <person name="McFadden G."/>
        </authorList>
    </citation>
    <scope>NUCLEOTIDE SEQUENCE [LARGE SCALE GENOMIC DNA]</scope>
    <source>
        <strain evidence="3">VR587</strain>
    </source>
</reference>
<dbReference type="RefSeq" id="NP_938399.1">
    <property type="nucleotide sequence ID" value="NC_005179.1"/>
</dbReference>
<dbReference type="SUPFAM" id="SSF48403">
    <property type="entry name" value="Ankyrin repeat"/>
    <property type="match status" value="1"/>
</dbReference>
<organismHost>
    <name type="scientific">Papio hamadryas</name>
    <name type="common">Hamadryas baboon</name>
    <dbReference type="NCBI Taxonomy" id="9557"/>
</organismHost>
<dbReference type="InterPro" id="IPR018272">
    <property type="entry name" value="PRANC_domain"/>
</dbReference>
<evidence type="ECO:0000313" key="3">
    <source>
        <dbReference type="Proteomes" id="UP000008596"/>
    </source>
</evidence>